<organism evidence="1 2">
    <name type="scientific">Microthlaspi erraticum</name>
    <dbReference type="NCBI Taxonomy" id="1685480"/>
    <lineage>
        <taxon>Eukaryota</taxon>
        <taxon>Viridiplantae</taxon>
        <taxon>Streptophyta</taxon>
        <taxon>Embryophyta</taxon>
        <taxon>Tracheophyta</taxon>
        <taxon>Spermatophyta</taxon>
        <taxon>Magnoliopsida</taxon>
        <taxon>eudicotyledons</taxon>
        <taxon>Gunneridae</taxon>
        <taxon>Pentapetalae</taxon>
        <taxon>rosids</taxon>
        <taxon>malvids</taxon>
        <taxon>Brassicales</taxon>
        <taxon>Brassicaceae</taxon>
        <taxon>Coluteocarpeae</taxon>
        <taxon>Microthlaspi</taxon>
    </lineage>
</organism>
<dbReference type="AlphaFoldDB" id="A0A6D2IU14"/>
<proteinExistence type="predicted"/>
<protein>
    <submittedName>
        <fullName evidence="1">Uncharacterized protein</fullName>
    </submittedName>
</protein>
<dbReference type="Proteomes" id="UP000467841">
    <property type="component" value="Unassembled WGS sequence"/>
</dbReference>
<dbReference type="EMBL" id="CACVBM020001090">
    <property type="protein sequence ID" value="CAA7030047.1"/>
    <property type="molecule type" value="Genomic_DNA"/>
</dbReference>
<comment type="caution">
    <text evidence="1">The sequence shown here is derived from an EMBL/GenBank/DDBJ whole genome shotgun (WGS) entry which is preliminary data.</text>
</comment>
<accession>A0A6D2IU14</accession>
<evidence type="ECO:0000313" key="1">
    <source>
        <dbReference type="EMBL" id="CAA7030047.1"/>
    </source>
</evidence>
<evidence type="ECO:0000313" key="2">
    <source>
        <dbReference type="Proteomes" id="UP000467841"/>
    </source>
</evidence>
<sequence>MESTNLGYSGVKASRSKASNQYLGISSTWYFESEATGFPEIRRRMAANLSISAEMVVVVPVSNRGEFIVVEKAKSVFRLIAKWVLFC</sequence>
<name>A0A6D2IU14_9BRAS</name>
<reference evidence="1" key="1">
    <citation type="submission" date="2020-01" db="EMBL/GenBank/DDBJ databases">
        <authorList>
            <person name="Mishra B."/>
        </authorList>
    </citation>
    <scope>NUCLEOTIDE SEQUENCE [LARGE SCALE GENOMIC DNA]</scope>
</reference>
<gene>
    <name evidence="1" type="ORF">MERR_LOCUS17282</name>
</gene>
<keyword evidence="2" id="KW-1185">Reference proteome</keyword>